<evidence type="ECO:0000313" key="3">
    <source>
        <dbReference type="Proteomes" id="UP001501095"/>
    </source>
</evidence>
<proteinExistence type="predicted"/>
<reference evidence="2 3" key="1">
    <citation type="journal article" date="2019" name="Int. J. Syst. Evol. Microbiol.">
        <title>The Global Catalogue of Microorganisms (GCM) 10K type strain sequencing project: providing services to taxonomists for standard genome sequencing and annotation.</title>
        <authorList>
            <consortium name="The Broad Institute Genomics Platform"/>
            <consortium name="The Broad Institute Genome Sequencing Center for Infectious Disease"/>
            <person name="Wu L."/>
            <person name="Ma J."/>
        </authorList>
    </citation>
    <scope>NUCLEOTIDE SEQUENCE [LARGE SCALE GENOMIC DNA]</scope>
    <source>
        <strain evidence="2 3">JCM 6924</strain>
    </source>
</reference>
<organism evidence="2 3">
    <name type="scientific">Streptomyces levis</name>
    <dbReference type="NCBI Taxonomy" id="285566"/>
    <lineage>
        <taxon>Bacteria</taxon>
        <taxon>Bacillati</taxon>
        <taxon>Actinomycetota</taxon>
        <taxon>Actinomycetes</taxon>
        <taxon>Kitasatosporales</taxon>
        <taxon>Streptomycetaceae</taxon>
        <taxon>Streptomyces</taxon>
    </lineage>
</organism>
<gene>
    <name evidence="2" type="ORF">GCM10010423_27240</name>
</gene>
<keyword evidence="3" id="KW-1185">Reference proteome</keyword>
<name>A0ABN3NQ42_9ACTN</name>
<dbReference type="EMBL" id="BAAATM010000008">
    <property type="protein sequence ID" value="GAA2530507.1"/>
    <property type="molecule type" value="Genomic_DNA"/>
</dbReference>
<sequence length="95" mass="10239">MVDNVSPVIAMVTDGKGGEAPQPVLERLRGRDADLVVIGPEHQVEQASAGFVPPTQGVTEEVQPVLEIIPLQLLGPTSSPSPAARTRTHRTRRRR</sequence>
<comment type="caution">
    <text evidence="2">The sequence shown here is derived from an EMBL/GenBank/DDBJ whole genome shotgun (WGS) entry which is preliminary data.</text>
</comment>
<dbReference type="Gene3D" id="3.40.50.10490">
    <property type="entry name" value="Glucose-6-phosphate isomerase like protein, domain 1"/>
    <property type="match status" value="1"/>
</dbReference>
<feature type="compositionally biased region" description="Basic residues" evidence="1">
    <location>
        <begin position="86"/>
        <end position="95"/>
    </location>
</feature>
<evidence type="ECO:0000313" key="2">
    <source>
        <dbReference type="EMBL" id="GAA2530507.1"/>
    </source>
</evidence>
<feature type="region of interest" description="Disordered" evidence="1">
    <location>
        <begin position="73"/>
        <end position="95"/>
    </location>
</feature>
<protein>
    <submittedName>
        <fullName evidence="2">Uncharacterized protein</fullName>
    </submittedName>
</protein>
<accession>A0ABN3NQ42</accession>
<evidence type="ECO:0000256" key="1">
    <source>
        <dbReference type="SAM" id="MobiDB-lite"/>
    </source>
</evidence>
<dbReference type="Proteomes" id="UP001501095">
    <property type="component" value="Unassembled WGS sequence"/>
</dbReference>